<evidence type="ECO:0000313" key="1">
    <source>
        <dbReference type="EMBL" id="AEW21002.1"/>
    </source>
</evidence>
<protein>
    <submittedName>
        <fullName evidence="1">Uncharacterized protein</fullName>
    </submittedName>
</protein>
<dbReference type="Proteomes" id="UP000005436">
    <property type="component" value="Chromosome"/>
</dbReference>
<keyword evidence="2" id="KW-1185">Reference proteome</keyword>
<dbReference type="KEGG" id="tfo:BFO_3232"/>
<name>G8UI67_TANFA</name>
<dbReference type="AlphaFoldDB" id="G8UI67"/>
<dbReference type="HOGENOM" id="CLU_3190037_0_0_10"/>
<gene>
    <name evidence="1" type="ordered locus">BFO_3232</name>
</gene>
<sequence length="46" mass="5592">MIPICYALEINFLPSKLSWMIVRCKQFYAFVNRFRIEMERAEVYGN</sequence>
<accession>G8UI67</accession>
<dbReference type="PATRIC" id="fig|203275.8.peg.2788"/>
<dbReference type="EMBL" id="CP003191">
    <property type="protein sequence ID" value="AEW21002.1"/>
    <property type="molecule type" value="Genomic_DNA"/>
</dbReference>
<proteinExistence type="predicted"/>
<evidence type="ECO:0000313" key="2">
    <source>
        <dbReference type="Proteomes" id="UP000005436"/>
    </source>
</evidence>
<organism evidence="1 2">
    <name type="scientific">Tannerella forsythia (strain ATCC 43037 / JCM 10827 / CCUG 21028 A / KCTC 5666 / FDC 338)</name>
    <name type="common">Bacteroides forsythus</name>
    <dbReference type="NCBI Taxonomy" id="203275"/>
    <lineage>
        <taxon>Bacteria</taxon>
        <taxon>Pseudomonadati</taxon>
        <taxon>Bacteroidota</taxon>
        <taxon>Bacteroidia</taxon>
        <taxon>Bacteroidales</taxon>
        <taxon>Tannerellaceae</taxon>
        <taxon>Tannerella</taxon>
    </lineage>
</organism>
<reference evidence="2" key="1">
    <citation type="submission" date="2011-12" db="EMBL/GenBank/DDBJ databases">
        <title>Complete sequence of Tannerella forsythia ATCC 43037.</title>
        <authorList>
            <person name="Dewhirst F."/>
            <person name="Tanner A."/>
            <person name="Izard J."/>
            <person name="Brinkac L."/>
            <person name="Durkin A.S."/>
            <person name="Hostetler J."/>
            <person name="Shetty J."/>
            <person name="Torralba M."/>
            <person name="Gill S."/>
            <person name="Nelson K."/>
        </authorList>
    </citation>
    <scope>NUCLEOTIDE SEQUENCE [LARGE SCALE GENOMIC DNA]</scope>
    <source>
        <strain evidence="2">ATCC 43037 / JCM 10827 / CCUG 33226 / KCTC 5666 / FDC 338</strain>
    </source>
</reference>